<feature type="region of interest" description="Disordered" evidence="1">
    <location>
        <begin position="47"/>
        <end position="68"/>
    </location>
</feature>
<evidence type="ECO:0000313" key="2">
    <source>
        <dbReference type="EMBL" id="KAA6380002.1"/>
    </source>
</evidence>
<name>A0A5J4VC41_9EUKA</name>
<comment type="caution">
    <text evidence="2">The sequence shown here is derived from an EMBL/GenBank/DDBJ whole genome shotgun (WGS) entry which is preliminary data.</text>
</comment>
<feature type="region of interest" description="Disordered" evidence="1">
    <location>
        <begin position="123"/>
        <end position="146"/>
    </location>
</feature>
<protein>
    <submittedName>
        <fullName evidence="2">Uncharacterized protein</fullName>
    </submittedName>
</protein>
<feature type="region of interest" description="Disordered" evidence="1">
    <location>
        <begin position="205"/>
        <end position="226"/>
    </location>
</feature>
<dbReference type="EMBL" id="SNRW01008149">
    <property type="protein sequence ID" value="KAA6380002.1"/>
    <property type="molecule type" value="Genomic_DNA"/>
</dbReference>
<proteinExistence type="predicted"/>
<dbReference type="Proteomes" id="UP000324800">
    <property type="component" value="Unassembled WGS sequence"/>
</dbReference>
<evidence type="ECO:0000313" key="3">
    <source>
        <dbReference type="Proteomes" id="UP000324800"/>
    </source>
</evidence>
<feature type="compositionally biased region" description="Basic and acidic residues" evidence="1">
    <location>
        <begin position="47"/>
        <end position="60"/>
    </location>
</feature>
<reference evidence="2 3" key="1">
    <citation type="submission" date="2019-03" db="EMBL/GenBank/DDBJ databases">
        <title>Single cell metagenomics reveals metabolic interactions within the superorganism composed of flagellate Streblomastix strix and complex community of Bacteroidetes bacteria on its surface.</title>
        <authorList>
            <person name="Treitli S.C."/>
            <person name="Kolisko M."/>
            <person name="Husnik F."/>
            <person name="Keeling P."/>
            <person name="Hampl V."/>
        </authorList>
    </citation>
    <scope>NUCLEOTIDE SEQUENCE [LARGE SCALE GENOMIC DNA]</scope>
    <source>
        <strain evidence="2">ST1C</strain>
    </source>
</reference>
<sequence length="432" mass="47267">MIESTNYEVQTQKQGVAEGFGLGVKNTAHTEAVFVILEVLDKKEGVMMKKPPPKSDKDDGAGDGALGGWSEKEKEIQIRMLYLYVVKKLITLPPVVTELLQCEIIQSLSAFYEFDDSQQPSAATSAAVESVQTGKHEDENALLISSEPQTDYAKQAWKAKISAPNPIQTGSYSTTSFGSDSQNIGGTQVLNSATEYVLLKESGVENADKKKKQQREAAGLQSTQSFTIKSDTSQEIPLTMAEVLIAHTTDENILIRAISLKDNEENVTRAASESVRHLTGDEDGADEVTLIAISVTVMIDGHNLITKKPLSPLLCGSGCTIIAAMSRRSRGLETKRKNNLRLMGQFRTDLSTLENKNRKKRGPGYSVLGNSTRSLAQLQPQSQIQQQTQIQVKGKDYIIQIPTTVIQTPLNYLSPITPTRSSQRQPVIAQSQ</sequence>
<organism evidence="2 3">
    <name type="scientific">Streblomastix strix</name>
    <dbReference type="NCBI Taxonomy" id="222440"/>
    <lineage>
        <taxon>Eukaryota</taxon>
        <taxon>Metamonada</taxon>
        <taxon>Preaxostyla</taxon>
        <taxon>Oxymonadida</taxon>
        <taxon>Streblomastigidae</taxon>
        <taxon>Streblomastix</taxon>
    </lineage>
</organism>
<dbReference type="AlphaFoldDB" id="A0A5J4VC41"/>
<accession>A0A5J4VC41</accession>
<feature type="non-terminal residue" evidence="2">
    <location>
        <position position="432"/>
    </location>
</feature>
<gene>
    <name evidence="2" type="ORF">EZS28_024470</name>
</gene>
<evidence type="ECO:0000256" key="1">
    <source>
        <dbReference type="SAM" id="MobiDB-lite"/>
    </source>
</evidence>